<keyword evidence="4" id="KW-1185">Reference proteome</keyword>
<keyword evidence="1" id="KW-0732">Signal</keyword>
<comment type="caution">
    <text evidence="3">The sequence shown here is derived from an EMBL/GenBank/DDBJ whole genome shotgun (WGS) entry which is preliminary data.</text>
</comment>
<accession>A8NVK5</accession>
<dbReference type="InterPro" id="IPR054246">
    <property type="entry name" value="DUF6973"/>
</dbReference>
<protein>
    <submittedName>
        <fullName evidence="3">Secreted protein</fullName>
    </submittedName>
</protein>
<proteinExistence type="predicted"/>
<dbReference type="eggNOG" id="ENOG502S2Q1">
    <property type="taxonomic scope" value="Eukaryota"/>
</dbReference>
<dbReference type="OMA" id="CKNAANS"/>
<dbReference type="Pfam" id="PF22322">
    <property type="entry name" value="DUF6973"/>
    <property type="match status" value="1"/>
</dbReference>
<dbReference type="HOGENOM" id="CLU_109881_0_0_1"/>
<evidence type="ECO:0000259" key="2">
    <source>
        <dbReference type="Pfam" id="PF22322"/>
    </source>
</evidence>
<dbReference type="InParanoid" id="A8NVK5"/>
<gene>
    <name evidence="3" type="ORF">CC1G_08056</name>
</gene>
<feature type="signal peptide" evidence="1">
    <location>
        <begin position="1"/>
        <end position="17"/>
    </location>
</feature>
<feature type="chain" id="PRO_5002727439" evidence="1">
    <location>
        <begin position="18"/>
        <end position="162"/>
    </location>
</feature>
<name>A8NVK5_COPC7</name>
<dbReference type="GeneID" id="6013287"/>
<dbReference type="OrthoDB" id="9991842at2759"/>
<feature type="domain" description="DUF6973" evidence="2">
    <location>
        <begin position="45"/>
        <end position="141"/>
    </location>
</feature>
<sequence>MKFSLIAAATLATLAVASPVEIDRRQDSGYFPPISEMLYCLNPFNTAACFAANGHAEVASAAAAANFPSSSLHNGQGDAFRHCYWNARMAIYLGTARAKEIGDNHENSGNNPANEKAMDLANNATGRTIGANAAGSTKEAKYNNAQAECLRRARNGQLVTLK</sequence>
<reference evidence="3 4" key="1">
    <citation type="journal article" date="2010" name="Proc. Natl. Acad. Sci. U.S.A.">
        <title>Insights into evolution of multicellular fungi from the assembled chromosomes of the mushroom Coprinopsis cinerea (Coprinus cinereus).</title>
        <authorList>
            <person name="Stajich J.E."/>
            <person name="Wilke S.K."/>
            <person name="Ahren D."/>
            <person name="Au C.H."/>
            <person name="Birren B.W."/>
            <person name="Borodovsky M."/>
            <person name="Burns C."/>
            <person name="Canback B."/>
            <person name="Casselton L.A."/>
            <person name="Cheng C.K."/>
            <person name="Deng J."/>
            <person name="Dietrich F.S."/>
            <person name="Fargo D.C."/>
            <person name="Farman M.L."/>
            <person name="Gathman A.C."/>
            <person name="Goldberg J."/>
            <person name="Guigo R."/>
            <person name="Hoegger P.J."/>
            <person name="Hooker J.B."/>
            <person name="Huggins A."/>
            <person name="James T.Y."/>
            <person name="Kamada T."/>
            <person name="Kilaru S."/>
            <person name="Kodira C."/>
            <person name="Kues U."/>
            <person name="Kupfer D."/>
            <person name="Kwan H.S."/>
            <person name="Lomsadze A."/>
            <person name="Li W."/>
            <person name="Lilly W.W."/>
            <person name="Ma L.J."/>
            <person name="Mackey A.J."/>
            <person name="Manning G."/>
            <person name="Martin F."/>
            <person name="Muraguchi H."/>
            <person name="Natvig D.O."/>
            <person name="Palmerini H."/>
            <person name="Ramesh M.A."/>
            <person name="Rehmeyer C.J."/>
            <person name="Roe B.A."/>
            <person name="Shenoy N."/>
            <person name="Stanke M."/>
            <person name="Ter-Hovhannisyan V."/>
            <person name="Tunlid A."/>
            <person name="Velagapudi R."/>
            <person name="Vision T.J."/>
            <person name="Zeng Q."/>
            <person name="Zolan M.E."/>
            <person name="Pukkila P.J."/>
        </authorList>
    </citation>
    <scope>NUCLEOTIDE SEQUENCE [LARGE SCALE GENOMIC DNA]</scope>
    <source>
        <strain evidence="4">Okayama-7 / 130 / ATCC MYA-4618 / FGSC 9003</strain>
    </source>
</reference>
<dbReference type="RefSeq" id="XP_001836671.2">
    <property type="nucleotide sequence ID" value="XM_001836619.2"/>
</dbReference>
<evidence type="ECO:0000313" key="4">
    <source>
        <dbReference type="Proteomes" id="UP000001861"/>
    </source>
</evidence>
<dbReference type="AlphaFoldDB" id="A8NVK5"/>
<evidence type="ECO:0000256" key="1">
    <source>
        <dbReference type="SAM" id="SignalP"/>
    </source>
</evidence>
<dbReference type="KEGG" id="cci:CC1G_08056"/>
<dbReference type="VEuPathDB" id="FungiDB:CC1G_08056"/>
<evidence type="ECO:0000313" key="3">
    <source>
        <dbReference type="EMBL" id="EAU85083.2"/>
    </source>
</evidence>
<organism evidence="3 4">
    <name type="scientific">Coprinopsis cinerea (strain Okayama-7 / 130 / ATCC MYA-4618 / FGSC 9003)</name>
    <name type="common">Inky cap fungus</name>
    <name type="synonym">Hormographiella aspergillata</name>
    <dbReference type="NCBI Taxonomy" id="240176"/>
    <lineage>
        <taxon>Eukaryota</taxon>
        <taxon>Fungi</taxon>
        <taxon>Dikarya</taxon>
        <taxon>Basidiomycota</taxon>
        <taxon>Agaricomycotina</taxon>
        <taxon>Agaricomycetes</taxon>
        <taxon>Agaricomycetidae</taxon>
        <taxon>Agaricales</taxon>
        <taxon>Agaricineae</taxon>
        <taxon>Psathyrellaceae</taxon>
        <taxon>Coprinopsis</taxon>
    </lineage>
</organism>
<dbReference type="EMBL" id="AACS02000004">
    <property type="protein sequence ID" value="EAU85083.2"/>
    <property type="molecule type" value="Genomic_DNA"/>
</dbReference>
<dbReference type="Proteomes" id="UP000001861">
    <property type="component" value="Unassembled WGS sequence"/>
</dbReference>